<dbReference type="EMBL" id="JAHRIP010019170">
    <property type="protein sequence ID" value="MEQ2286904.1"/>
    <property type="molecule type" value="Genomic_DNA"/>
</dbReference>
<accession>A0ABV0XZG6</accession>
<keyword evidence="2" id="KW-1185">Reference proteome</keyword>
<evidence type="ECO:0000313" key="1">
    <source>
        <dbReference type="EMBL" id="MEQ2286904.1"/>
    </source>
</evidence>
<protein>
    <recommendedName>
        <fullName evidence="3">Secreted protein</fullName>
    </recommendedName>
</protein>
<gene>
    <name evidence="1" type="ORF">AMECASPLE_007176</name>
</gene>
<name>A0ABV0XZG6_9TELE</name>
<organism evidence="1 2">
    <name type="scientific">Ameca splendens</name>
    <dbReference type="NCBI Taxonomy" id="208324"/>
    <lineage>
        <taxon>Eukaryota</taxon>
        <taxon>Metazoa</taxon>
        <taxon>Chordata</taxon>
        <taxon>Craniata</taxon>
        <taxon>Vertebrata</taxon>
        <taxon>Euteleostomi</taxon>
        <taxon>Actinopterygii</taxon>
        <taxon>Neopterygii</taxon>
        <taxon>Teleostei</taxon>
        <taxon>Neoteleostei</taxon>
        <taxon>Acanthomorphata</taxon>
        <taxon>Ovalentaria</taxon>
        <taxon>Atherinomorphae</taxon>
        <taxon>Cyprinodontiformes</taxon>
        <taxon>Goodeidae</taxon>
        <taxon>Ameca</taxon>
    </lineage>
</organism>
<reference evidence="1 2" key="1">
    <citation type="submission" date="2021-06" db="EMBL/GenBank/DDBJ databases">
        <authorList>
            <person name="Palmer J.M."/>
        </authorList>
    </citation>
    <scope>NUCLEOTIDE SEQUENCE [LARGE SCALE GENOMIC DNA]</scope>
    <source>
        <strain evidence="1 2">AS_MEX2019</strain>
        <tissue evidence="1">Muscle</tissue>
    </source>
</reference>
<proteinExistence type="predicted"/>
<sequence>MLLFLGSLLDLNSSTWLLLSLLHTAPSRNKIPFDSVTNFSDPEDHDVSAGGDRKSSFLCVHSDMKAAFQFLLFCDIRHNSRCICLYFHQQTEINILLCAKCGSNAVSRIWQGPFVRVVIVLHSFEVY</sequence>
<comment type="caution">
    <text evidence="1">The sequence shown here is derived from an EMBL/GenBank/DDBJ whole genome shotgun (WGS) entry which is preliminary data.</text>
</comment>
<evidence type="ECO:0000313" key="2">
    <source>
        <dbReference type="Proteomes" id="UP001469553"/>
    </source>
</evidence>
<evidence type="ECO:0008006" key="3">
    <source>
        <dbReference type="Google" id="ProtNLM"/>
    </source>
</evidence>
<dbReference type="Proteomes" id="UP001469553">
    <property type="component" value="Unassembled WGS sequence"/>
</dbReference>